<dbReference type="Pfam" id="PF04466">
    <property type="entry name" value="Terminase_3"/>
    <property type="match status" value="1"/>
</dbReference>
<accession>A0A6M3K4T4</accession>
<evidence type="ECO:0000313" key="2">
    <source>
        <dbReference type="EMBL" id="QJA77333.1"/>
    </source>
</evidence>
<dbReference type="InterPro" id="IPR027417">
    <property type="entry name" value="P-loop_NTPase"/>
</dbReference>
<gene>
    <name evidence="2" type="ORF">MM415A01325_0015</name>
</gene>
<dbReference type="AlphaFoldDB" id="A0A6M3K4T4"/>
<name>A0A6M3K4T4_9ZZZZ</name>
<reference evidence="2" key="1">
    <citation type="submission" date="2020-03" db="EMBL/GenBank/DDBJ databases">
        <title>The deep terrestrial virosphere.</title>
        <authorList>
            <person name="Holmfeldt K."/>
            <person name="Nilsson E."/>
            <person name="Simone D."/>
            <person name="Lopez-Fernandez M."/>
            <person name="Wu X."/>
            <person name="de Brujin I."/>
            <person name="Lundin D."/>
            <person name="Andersson A."/>
            <person name="Bertilsson S."/>
            <person name="Dopson M."/>
        </authorList>
    </citation>
    <scope>NUCLEOTIDE SEQUENCE</scope>
    <source>
        <strain evidence="2">MM415A01325</strain>
    </source>
</reference>
<sequence>MVAEGIQLSIDYPGNVGILCRQDMPSFKRTVLVELEKYQDAGIWVNDGGKETFEKLIIQHHQTDHTFTVFAGKGKPTSTIWYTGLGDDTRGLASKMGMTLGWFGIDQVEEVNEIHFSNLMGRLSINIPGIRYKALLTANPMPGWVKSRFIESTPDDFVYIPSLPRDNPYLPEDYEENLRKMYPEELVSAWLEGNWDVMEGGNFLFKESEIKKAINKELDD</sequence>
<proteinExistence type="predicted"/>
<dbReference type="Gene3D" id="3.40.50.300">
    <property type="entry name" value="P-loop containing nucleotide triphosphate hydrolases"/>
    <property type="match status" value="1"/>
</dbReference>
<organism evidence="2">
    <name type="scientific">viral metagenome</name>
    <dbReference type="NCBI Taxonomy" id="1070528"/>
    <lineage>
        <taxon>unclassified sequences</taxon>
        <taxon>metagenomes</taxon>
        <taxon>organismal metagenomes</taxon>
    </lineage>
</organism>
<protein>
    <submittedName>
        <fullName evidence="2">Putative terminase</fullName>
    </submittedName>
</protein>
<dbReference type="EMBL" id="MT142277">
    <property type="protein sequence ID" value="QJA77333.1"/>
    <property type="molecule type" value="Genomic_DNA"/>
</dbReference>
<evidence type="ECO:0000259" key="1">
    <source>
        <dbReference type="Pfam" id="PF04466"/>
    </source>
</evidence>
<feature type="domain" description="Phage terminase large subunit N-terminal" evidence="1">
    <location>
        <begin position="77"/>
        <end position="184"/>
    </location>
</feature>
<dbReference type="InterPro" id="IPR035412">
    <property type="entry name" value="Terminase_L_N"/>
</dbReference>